<sequence length="511" mass="56240">MDSVLQVRTWFTIRVYRPSANTSRAVHLSPADSISFLAKHHRRVVASKAYEHLWLAFYYRFQKPGSESTAPNASVIESSAKMQSFVLNQVIEAKIKGKSGPACFPVSGLGRYTANISSVEWVAEINSAIPRTQVLASDNVSVSDLSVIRAIDAIFRSYSRPEIMDYMGWQLAQLYGPLVDPELSKEYFGDHERAAIYLPHVCAKQVEISYSGLPSALYYSTRLDEPARSAVRTTLESVVNTTAVLIERVPWLDVGTKSAAAAKIRSAKVNLWPPSWILEKEVLTRVYSRFPVNATSLTDFLTQSTNAMVELLESETDFAEVLSSPLSGSMPYFSYDRALNEVSISAGAVQFPLFVPGGTTSMNYGGLGFSFALQLVRSLDSASRTVAAQGRCSSGDDGTFSSLTAALRQRSSCLARVYNGSFFPEVAALEAVHAAYVDSGAHHNGRRIVDVFTNEQVFFIALCYFNCGRPRGRRDFYTSCNKAVLHYPPFAKAFGCSLRSLMNPSGNCGFF</sequence>
<comment type="caution">
    <text evidence="1">The sequence shown here is derived from an EMBL/GenBank/DDBJ whole genome shotgun (WGS) entry which is preliminary data.</text>
</comment>
<evidence type="ECO:0000313" key="1">
    <source>
        <dbReference type="EMBL" id="KAH6922066.1"/>
    </source>
</evidence>
<accession>A0ACB7RHW4</accession>
<organism evidence="1 2">
    <name type="scientific">Hyalomma asiaticum</name>
    <name type="common">Tick</name>
    <dbReference type="NCBI Taxonomy" id="266040"/>
    <lineage>
        <taxon>Eukaryota</taxon>
        <taxon>Metazoa</taxon>
        <taxon>Ecdysozoa</taxon>
        <taxon>Arthropoda</taxon>
        <taxon>Chelicerata</taxon>
        <taxon>Arachnida</taxon>
        <taxon>Acari</taxon>
        <taxon>Parasitiformes</taxon>
        <taxon>Ixodida</taxon>
        <taxon>Ixodoidea</taxon>
        <taxon>Ixodidae</taxon>
        <taxon>Hyalomminae</taxon>
        <taxon>Hyalomma</taxon>
    </lineage>
</organism>
<evidence type="ECO:0000313" key="2">
    <source>
        <dbReference type="Proteomes" id="UP000821845"/>
    </source>
</evidence>
<gene>
    <name evidence="1" type="ORF">HPB50_008679</name>
</gene>
<dbReference type="Proteomes" id="UP000821845">
    <property type="component" value="Chromosome 9"/>
</dbReference>
<keyword evidence="2" id="KW-1185">Reference proteome</keyword>
<dbReference type="EMBL" id="CM023489">
    <property type="protein sequence ID" value="KAH6922066.1"/>
    <property type="molecule type" value="Genomic_DNA"/>
</dbReference>
<reference evidence="1" key="1">
    <citation type="submission" date="2020-05" db="EMBL/GenBank/DDBJ databases">
        <title>Large-scale comparative analyses of tick genomes elucidate their genetic diversity and vector capacities.</title>
        <authorList>
            <person name="Jia N."/>
            <person name="Wang J."/>
            <person name="Shi W."/>
            <person name="Du L."/>
            <person name="Sun Y."/>
            <person name="Zhan W."/>
            <person name="Jiang J."/>
            <person name="Wang Q."/>
            <person name="Zhang B."/>
            <person name="Ji P."/>
            <person name="Sakyi L.B."/>
            <person name="Cui X."/>
            <person name="Yuan T."/>
            <person name="Jiang B."/>
            <person name="Yang W."/>
            <person name="Lam T.T.-Y."/>
            <person name="Chang Q."/>
            <person name="Ding S."/>
            <person name="Wang X."/>
            <person name="Zhu J."/>
            <person name="Ruan X."/>
            <person name="Zhao L."/>
            <person name="Wei J."/>
            <person name="Que T."/>
            <person name="Du C."/>
            <person name="Cheng J."/>
            <person name="Dai P."/>
            <person name="Han X."/>
            <person name="Huang E."/>
            <person name="Gao Y."/>
            <person name="Liu J."/>
            <person name="Shao H."/>
            <person name="Ye R."/>
            <person name="Li L."/>
            <person name="Wei W."/>
            <person name="Wang X."/>
            <person name="Wang C."/>
            <person name="Yang T."/>
            <person name="Huo Q."/>
            <person name="Li W."/>
            <person name="Guo W."/>
            <person name="Chen H."/>
            <person name="Zhou L."/>
            <person name="Ni X."/>
            <person name="Tian J."/>
            <person name="Zhou Y."/>
            <person name="Sheng Y."/>
            <person name="Liu T."/>
            <person name="Pan Y."/>
            <person name="Xia L."/>
            <person name="Li J."/>
            <person name="Zhao F."/>
            <person name="Cao W."/>
        </authorList>
    </citation>
    <scope>NUCLEOTIDE SEQUENCE</scope>
    <source>
        <strain evidence="1">Hyas-2018</strain>
    </source>
</reference>
<proteinExistence type="predicted"/>
<name>A0ACB7RHW4_HYAAI</name>
<protein>
    <submittedName>
        <fullName evidence="1">Uncharacterized protein</fullName>
    </submittedName>
</protein>